<organism evidence="2 3">
    <name type="scientific">Spirosoma pollinicola</name>
    <dbReference type="NCBI Taxonomy" id="2057025"/>
    <lineage>
        <taxon>Bacteria</taxon>
        <taxon>Pseudomonadati</taxon>
        <taxon>Bacteroidota</taxon>
        <taxon>Cytophagia</taxon>
        <taxon>Cytophagales</taxon>
        <taxon>Cytophagaceae</taxon>
        <taxon>Spirosoma</taxon>
    </lineage>
</organism>
<dbReference type="RefSeq" id="WP_100993521.1">
    <property type="nucleotide sequence ID" value="NZ_CP025096.1"/>
</dbReference>
<evidence type="ECO:0000256" key="1">
    <source>
        <dbReference type="SAM" id="MobiDB-lite"/>
    </source>
</evidence>
<proteinExistence type="predicted"/>
<name>A0A2K8ZAW9_9BACT</name>
<evidence type="ECO:0000313" key="2">
    <source>
        <dbReference type="EMBL" id="AUD06995.1"/>
    </source>
</evidence>
<dbReference type="KEGG" id="spir:CWM47_37360"/>
<gene>
    <name evidence="2" type="ORF">CWM47_37360</name>
</gene>
<evidence type="ECO:0000313" key="3">
    <source>
        <dbReference type="Proteomes" id="UP000232883"/>
    </source>
</evidence>
<reference evidence="2 3" key="1">
    <citation type="submission" date="2017-11" db="EMBL/GenBank/DDBJ databases">
        <title>Taxonomic description and genome sequences of Spirosoma HA7 sp. nov., isolated from pollen microhabitat of Corylus avellana.</title>
        <authorList>
            <person name="Ambika Manirajan B."/>
            <person name="Suarez C."/>
            <person name="Ratering S."/>
            <person name="Geissler-Plaum R."/>
            <person name="Cardinale M."/>
            <person name="Sylvia S."/>
        </authorList>
    </citation>
    <scope>NUCLEOTIDE SEQUENCE [LARGE SCALE GENOMIC DNA]</scope>
    <source>
        <strain evidence="2 3">HA7</strain>
    </source>
</reference>
<keyword evidence="3" id="KW-1185">Reference proteome</keyword>
<accession>A0A2K8ZAW9</accession>
<dbReference type="EMBL" id="CP025096">
    <property type="protein sequence ID" value="AUD06995.1"/>
    <property type="molecule type" value="Genomic_DNA"/>
</dbReference>
<dbReference type="AlphaFoldDB" id="A0A2K8ZAW9"/>
<dbReference type="Proteomes" id="UP000232883">
    <property type="component" value="Chromosome"/>
</dbReference>
<protein>
    <submittedName>
        <fullName evidence="2">Uncharacterized protein</fullName>
    </submittedName>
</protein>
<sequence length="236" mass="25940">MSTEQSYPGKGGNATQTSTNGLSIEQTANKAPLTASHPDLSDAEFINALQAEYNLSVEDRETITGLLLRSYPRDLVERTAKRFGDTPGFQSVVNQVADVKQQGNTTKATRPIPKPNGDLVAPLEILVNARFGTSHADVLIFALAEYQESRLKEAFESLDEEEYHNAANSLSDSQGAGQMLMELALSLSKLADRNYWAISGETPEGKGKSSDLFESYAKHYFGFSAERIQEYIDQSY</sequence>
<feature type="region of interest" description="Disordered" evidence="1">
    <location>
        <begin position="1"/>
        <end position="21"/>
    </location>
</feature>